<dbReference type="InterPro" id="IPR012545">
    <property type="entry name" value="DUF1697"/>
</dbReference>
<gene>
    <name evidence="1" type="ORF">GGR32_000355</name>
</gene>
<dbReference type="RefSeq" id="WP_183475719.1">
    <property type="nucleotide sequence ID" value="NZ_JACIFO010000001.1"/>
</dbReference>
<evidence type="ECO:0000313" key="2">
    <source>
        <dbReference type="Proteomes" id="UP000553034"/>
    </source>
</evidence>
<dbReference type="Proteomes" id="UP000553034">
    <property type="component" value="Unassembled WGS sequence"/>
</dbReference>
<sequence>MSKKIAILRGINVGGKRKILMADLKKLCENLAFKHVKTYIQSGNIIFNSDEPIPVLAKNLEEAIQAQFGFDVPVIIITQNELETTINNNPFIGKDAAMNQLHVTFLKEEPTNTAITKALTYNYPPDEFKITGKTVFIFCADKYHKSKLSNNFFEKQLAIKATTRNWKTVMKLLEISKA</sequence>
<evidence type="ECO:0000313" key="1">
    <source>
        <dbReference type="EMBL" id="MBB4118083.1"/>
    </source>
</evidence>
<accession>A0A840EN80</accession>
<proteinExistence type="predicted"/>
<reference evidence="1 2" key="1">
    <citation type="submission" date="2020-08" db="EMBL/GenBank/DDBJ databases">
        <title>Genomic Encyclopedia of Type Strains, Phase IV (KMG-IV): sequencing the most valuable type-strain genomes for metagenomic binning, comparative biology and taxonomic classification.</title>
        <authorList>
            <person name="Goeker M."/>
        </authorList>
    </citation>
    <scope>NUCLEOTIDE SEQUENCE [LARGE SCALE GENOMIC DNA]</scope>
    <source>
        <strain evidence="1 2">DSM 29568</strain>
    </source>
</reference>
<name>A0A840EN80_9FLAO</name>
<dbReference type="SUPFAM" id="SSF160379">
    <property type="entry name" value="SP0830-like"/>
    <property type="match status" value="1"/>
</dbReference>
<dbReference type="PIRSF" id="PIRSF008502">
    <property type="entry name" value="UCP008502"/>
    <property type="match status" value="1"/>
</dbReference>
<organism evidence="1 2">
    <name type="scientific">Mesonia hippocampi</name>
    <dbReference type="NCBI Taxonomy" id="1628250"/>
    <lineage>
        <taxon>Bacteria</taxon>
        <taxon>Pseudomonadati</taxon>
        <taxon>Bacteroidota</taxon>
        <taxon>Flavobacteriia</taxon>
        <taxon>Flavobacteriales</taxon>
        <taxon>Flavobacteriaceae</taxon>
        <taxon>Mesonia</taxon>
    </lineage>
</organism>
<dbReference type="Gene3D" id="3.30.70.1260">
    <property type="entry name" value="bacterial protein sp0830 like"/>
    <property type="match status" value="1"/>
</dbReference>
<dbReference type="PANTHER" id="PTHR36439">
    <property type="entry name" value="BLL4334 PROTEIN"/>
    <property type="match status" value="1"/>
</dbReference>
<dbReference type="Pfam" id="PF08002">
    <property type="entry name" value="DUF1697"/>
    <property type="match status" value="1"/>
</dbReference>
<keyword evidence="2" id="KW-1185">Reference proteome</keyword>
<dbReference type="PANTHER" id="PTHR36439:SF1">
    <property type="entry name" value="DUF1697 DOMAIN-CONTAINING PROTEIN"/>
    <property type="match status" value="1"/>
</dbReference>
<comment type="caution">
    <text evidence="1">The sequence shown here is derived from an EMBL/GenBank/DDBJ whole genome shotgun (WGS) entry which is preliminary data.</text>
</comment>
<dbReference type="AlphaFoldDB" id="A0A840EN80"/>
<dbReference type="EMBL" id="JACIFO010000001">
    <property type="protein sequence ID" value="MBB4118083.1"/>
    <property type="molecule type" value="Genomic_DNA"/>
</dbReference>
<dbReference type="Gene3D" id="3.30.70.1280">
    <property type="entry name" value="SP0830-like domains"/>
    <property type="match status" value="1"/>
</dbReference>
<protein>
    <submittedName>
        <fullName evidence="1">Uncharacterized protein (DUF1697 family)</fullName>
    </submittedName>
</protein>